<dbReference type="PANTHER" id="PTHR22929">
    <property type="entry name" value="RNA POLYMERASE III TRANSCRIPTION INITIATION FACTOR B"/>
    <property type="match status" value="1"/>
</dbReference>
<dbReference type="InterPro" id="IPR039467">
    <property type="entry name" value="TFIIIB_B''_Myb"/>
</dbReference>
<evidence type="ECO:0000313" key="5">
    <source>
        <dbReference type="Proteomes" id="UP000332933"/>
    </source>
</evidence>
<reference evidence="4 5" key="1">
    <citation type="submission" date="2019-03" db="EMBL/GenBank/DDBJ databases">
        <authorList>
            <person name="Gaulin E."/>
            <person name="Dumas B."/>
        </authorList>
    </citation>
    <scope>NUCLEOTIDE SEQUENCE [LARGE SCALE GENOMIC DNA]</scope>
    <source>
        <strain evidence="4">CBS 568.67</strain>
    </source>
</reference>
<dbReference type="InterPro" id="IPR009057">
    <property type="entry name" value="Homeodomain-like_sf"/>
</dbReference>
<feature type="compositionally biased region" description="Pro residues" evidence="1">
    <location>
        <begin position="144"/>
        <end position="156"/>
    </location>
</feature>
<protein>
    <submittedName>
        <fullName evidence="4">Aste57867_18607 protein</fullName>
    </submittedName>
</protein>
<dbReference type="Proteomes" id="UP000332933">
    <property type="component" value="Unassembled WGS sequence"/>
</dbReference>
<feature type="compositionally biased region" description="Basic and acidic residues" evidence="1">
    <location>
        <begin position="384"/>
        <end position="393"/>
    </location>
</feature>
<dbReference type="SMART" id="SM00717">
    <property type="entry name" value="SANT"/>
    <property type="match status" value="1"/>
</dbReference>
<feature type="compositionally biased region" description="Basic residues" evidence="1">
    <location>
        <begin position="241"/>
        <end position="253"/>
    </location>
</feature>
<feature type="region of interest" description="Disordered" evidence="1">
    <location>
        <begin position="486"/>
        <end position="509"/>
    </location>
</feature>
<dbReference type="EMBL" id="VJMH01006400">
    <property type="protein sequence ID" value="KAF0689963.1"/>
    <property type="molecule type" value="Genomic_DNA"/>
</dbReference>
<gene>
    <name evidence="4" type="primary">Aste57867_18607</name>
    <name evidence="3" type="ORF">As57867_018545</name>
    <name evidence="4" type="ORF">ASTE57867_18607</name>
</gene>
<dbReference type="AlphaFoldDB" id="A0A485LB58"/>
<dbReference type="GO" id="GO:0070898">
    <property type="term" value="P:RNA polymerase III preinitiation complex assembly"/>
    <property type="evidence" value="ECO:0007669"/>
    <property type="project" value="TreeGrafter"/>
</dbReference>
<dbReference type="PANTHER" id="PTHR22929:SF0">
    <property type="entry name" value="TRANSCRIPTION FACTOR TFIIIB COMPONENT B'' HOMOLOG"/>
    <property type="match status" value="1"/>
</dbReference>
<dbReference type="EMBL" id="CAADRA010006421">
    <property type="protein sequence ID" value="VFT95342.1"/>
    <property type="molecule type" value="Genomic_DNA"/>
</dbReference>
<evidence type="ECO:0000256" key="1">
    <source>
        <dbReference type="SAM" id="MobiDB-lite"/>
    </source>
</evidence>
<dbReference type="GO" id="GO:0000126">
    <property type="term" value="C:transcription factor TFIIIB complex"/>
    <property type="evidence" value="ECO:0007669"/>
    <property type="project" value="TreeGrafter"/>
</dbReference>
<keyword evidence="5" id="KW-1185">Reference proteome</keyword>
<dbReference type="OrthoDB" id="272624at2759"/>
<feature type="region of interest" description="Disordered" evidence="1">
    <location>
        <begin position="1"/>
        <end position="358"/>
    </location>
</feature>
<evidence type="ECO:0000259" key="2">
    <source>
        <dbReference type="SMART" id="SM00717"/>
    </source>
</evidence>
<dbReference type="Pfam" id="PF15963">
    <property type="entry name" value="Myb_DNA-bind_7"/>
    <property type="match status" value="1"/>
</dbReference>
<name>A0A485LB58_9STRA</name>
<dbReference type="GO" id="GO:0001156">
    <property type="term" value="F:TFIIIC-class transcription factor complex binding"/>
    <property type="evidence" value="ECO:0007669"/>
    <property type="project" value="TreeGrafter"/>
</dbReference>
<feature type="region of interest" description="Disordered" evidence="1">
    <location>
        <begin position="384"/>
        <end position="409"/>
    </location>
</feature>
<dbReference type="InterPro" id="IPR001005">
    <property type="entry name" value="SANT/Myb"/>
</dbReference>
<feature type="compositionally biased region" description="Acidic residues" evidence="1">
    <location>
        <begin position="322"/>
        <end position="338"/>
    </location>
</feature>
<feature type="compositionally biased region" description="Basic and acidic residues" evidence="1">
    <location>
        <begin position="64"/>
        <end position="99"/>
    </location>
</feature>
<proteinExistence type="predicted"/>
<evidence type="ECO:0000313" key="4">
    <source>
        <dbReference type="EMBL" id="VFT95342.1"/>
    </source>
</evidence>
<organism evidence="4 5">
    <name type="scientific">Aphanomyces stellatus</name>
    <dbReference type="NCBI Taxonomy" id="120398"/>
    <lineage>
        <taxon>Eukaryota</taxon>
        <taxon>Sar</taxon>
        <taxon>Stramenopiles</taxon>
        <taxon>Oomycota</taxon>
        <taxon>Saprolegniomycetes</taxon>
        <taxon>Saprolegniales</taxon>
        <taxon>Verrucalvaceae</taxon>
        <taxon>Aphanomyces</taxon>
    </lineage>
</organism>
<reference evidence="3" key="2">
    <citation type="submission" date="2019-06" db="EMBL/GenBank/DDBJ databases">
        <title>Genomics analysis of Aphanomyces spp. identifies a new class of oomycete effector associated with host adaptation.</title>
        <authorList>
            <person name="Gaulin E."/>
        </authorList>
    </citation>
    <scope>NUCLEOTIDE SEQUENCE</scope>
    <source>
        <strain evidence="3">CBS 578.67</strain>
    </source>
</reference>
<feature type="domain" description="Myb-like" evidence="2">
    <location>
        <begin position="407"/>
        <end position="455"/>
    </location>
</feature>
<evidence type="ECO:0000313" key="3">
    <source>
        <dbReference type="EMBL" id="KAF0689963.1"/>
    </source>
</evidence>
<feature type="compositionally biased region" description="Low complexity" evidence="1">
    <location>
        <begin position="27"/>
        <end position="40"/>
    </location>
</feature>
<dbReference type="SUPFAM" id="SSF46689">
    <property type="entry name" value="Homeodomain-like"/>
    <property type="match status" value="1"/>
</dbReference>
<sequence>MSKRVPLLKPTGARKPTRGLLIAPKGKPSSQSSNAASQPKTKSSPVDDDAGDGKKRAAASNNDASHHESPKQEAASDRVLRTPRDRKPSKPTDVMRESATEAIQSPVKQPPIRITAPSSQGKDTAAMRINAPRGIIAPGGSFGLPPPPPKLPPPQTPQRTPHSPRHGMTIRIPELNSAEKAATPATRKTPDRKEAKTTTNGAAAAALLDEDDVDNNDEPKPAVRARKTAARSTVASSPRPAKPRAPPRKRKSKGPMASISHKPLKEKFIEFSQSAAPATSASRKRKAKAEEEASSETDADIAGMTMGELAMSVPRGQKADDGGDDDDDDDDEADDDNADGQAPPAQRPRRERSAGAPQVEIINGQIVLVQNSLTVHEDELLHDDDTTSSDHVRLGRGGGGYLSGRRQSKRWSHPETKQFFYCLSQVGTDFTLMETMFPNRSRSELKLKFKTEEKKHRQLVEVALMAANRPLDEDIVALATDKLTKKAREKEEAAAAPQEDSVETGSAVDDFLLI</sequence>
<accession>A0A485LB58</accession>